<organism evidence="1 2">
    <name type="scientific">Pelatocladus maniniholoensis HA4357-MV3</name>
    <dbReference type="NCBI Taxonomy" id="1117104"/>
    <lineage>
        <taxon>Bacteria</taxon>
        <taxon>Bacillati</taxon>
        <taxon>Cyanobacteriota</taxon>
        <taxon>Cyanophyceae</taxon>
        <taxon>Nostocales</taxon>
        <taxon>Nostocaceae</taxon>
        <taxon>Pelatocladus</taxon>
    </lineage>
</organism>
<accession>A0A9E3HDY9</accession>
<comment type="caution">
    <text evidence="1">The sequence shown here is derived from an EMBL/GenBank/DDBJ whole genome shotgun (WGS) entry which is preliminary data.</text>
</comment>
<reference evidence="1" key="1">
    <citation type="submission" date="2021-05" db="EMBL/GenBank/DDBJ databases">
        <authorList>
            <person name="Pietrasiak N."/>
            <person name="Ward R."/>
            <person name="Stajich J.E."/>
            <person name="Kurbessoian T."/>
        </authorList>
    </citation>
    <scope>NUCLEOTIDE SEQUENCE</scope>
    <source>
        <strain evidence="1">HA4357-MV3</strain>
    </source>
</reference>
<gene>
    <name evidence="1" type="ORF">KME28_27590</name>
</gene>
<dbReference type="AlphaFoldDB" id="A0A9E3HDY9"/>
<proteinExistence type="predicted"/>
<reference evidence="1" key="2">
    <citation type="journal article" date="2022" name="Microbiol. Resour. Announc.">
        <title>Metagenome Sequencing to Explore Phylogenomics of Terrestrial Cyanobacteria.</title>
        <authorList>
            <person name="Ward R.D."/>
            <person name="Stajich J.E."/>
            <person name="Johansen J.R."/>
            <person name="Huntemann M."/>
            <person name="Clum A."/>
            <person name="Foster B."/>
            <person name="Foster B."/>
            <person name="Roux S."/>
            <person name="Palaniappan K."/>
            <person name="Varghese N."/>
            <person name="Mukherjee S."/>
            <person name="Reddy T.B.K."/>
            <person name="Daum C."/>
            <person name="Copeland A."/>
            <person name="Chen I.A."/>
            <person name="Ivanova N.N."/>
            <person name="Kyrpides N.C."/>
            <person name="Shapiro N."/>
            <person name="Eloe-Fadrosh E.A."/>
            <person name="Pietrasiak N."/>
        </authorList>
    </citation>
    <scope>NUCLEOTIDE SEQUENCE</scope>
    <source>
        <strain evidence="1">HA4357-MV3</strain>
    </source>
</reference>
<sequence length="228" mass="26088">MYHPGVTSILQKPKKYKIGFNCLIGVCLQSNGVAFSIVGFDKHDNKIELLKTWNSPIASKEKLLLNLREYLENYLFDDDEDVKFLQSLFELSDEDKKNAYMMEKKISIDDIGRKINTFFITNTKSLEKDLKFLEINNNQAHFSRKIIECKSNLQISPALMLCGLNDGLIAISQEIDLDLIKHEIESINLEKMIQSPLGIALHQSFGELMYLKGIGKMPYIHQISLSVL</sequence>
<name>A0A9E3HDY9_9NOST</name>
<evidence type="ECO:0000313" key="2">
    <source>
        <dbReference type="Proteomes" id="UP000813215"/>
    </source>
</evidence>
<protein>
    <submittedName>
        <fullName evidence="1">Uncharacterized protein</fullName>
    </submittedName>
</protein>
<dbReference type="Proteomes" id="UP000813215">
    <property type="component" value="Unassembled WGS sequence"/>
</dbReference>
<dbReference type="EMBL" id="JAHHHW010000164">
    <property type="protein sequence ID" value="MBW4435370.1"/>
    <property type="molecule type" value="Genomic_DNA"/>
</dbReference>
<evidence type="ECO:0000313" key="1">
    <source>
        <dbReference type="EMBL" id="MBW4435370.1"/>
    </source>
</evidence>